<proteinExistence type="predicted"/>
<dbReference type="PANTHER" id="PTHR47354">
    <property type="entry name" value="NADH OXIDOREDUCTASE HCR"/>
    <property type="match status" value="1"/>
</dbReference>
<dbReference type="SUPFAM" id="SSF52343">
    <property type="entry name" value="Ferredoxin reductase-like, C-terminal NADP-linked domain"/>
    <property type="match status" value="1"/>
</dbReference>
<dbReference type="InterPro" id="IPR008333">
    <property type="entry name" value="Cbr1-like_FAD-bd_dom"/>
</dbReference>
<dbReference type="Pfam" id="PF00970">
    <property type="entry name" value="FAD_binding_6"/>
    <property type="match status" value="1"/>
</dbReference>
<protein>
    <submittedName>
        <fullName evidence="2">Oxidoreductase</fullName>
    </submittedName>
</protein>
<dbReference type="SUPFAM" id="SSF63380">
    <property type="entry name" value="Riboflavin synthase domain-like"/>
    <property type="match status" value="1"/>
</dbReference>
<dbReference type="InterPro" id="IPR050415">
    <property type="entry name" value="MRET"/>
</dbReference>
<accession>A0A6N8JCS8</accession>
<evidence type="ECO:0000313" key="2">
    <source>
        <dbReference type="EMBL" id="MVT42734.1"/>
    </source>
</evidence>
<feature type="domain" description="FAD-binding FR-type" evidence="1">
    <location>
        <begin position="3"/>
        <end position="108"/>
    </location>
</feature>
<dbReference type="OrthoDB" id="9789468at2"/>
<dbReference type="PROSITE" id="PS51384">
    <property type="entry name" value="FAD_FR"/>
    <property type="match status" value="1"/>
</dbReference>
<dbReference type="InterPro" id="IPR001709">
    <property type="entry name" value="Flavoprot_Pyr_Nucl_cyt_Rdtase"/>
</dbReference>
<dbReference type="PANTHER" id="PTHR47354:SF5">
    <property type="entry name" value="PROTEIN RFBI"/>
    <property type="match status" value="1"/>
</dbReference>
<dbReference type="PRINTS" id="PR00410">
    <property type="entry name" value="PHEHYDRXLASE"/>
</dbReference>
<dbReference type="AlphaFoldDB" id="A0A6N8JCS8"/>
<reference evidence="2 3" key="1">
    <citation type="submission" date="2019-12" db="EMBL/GenBank/DDBJ databases">
        <title>The draft genomic sequence of strain Chitinophaga oryziterrae JCM 16595.</title>
        <authorList>
            <person name="Zhang X."/>
        </authorList>
    </citation>
    <scope>NUCLEOTIDE SEQUENCE [LARGE SCALE GENOMIC DNA]</scope>
    <source>
        <strain evidence="2 3">JCM 16595</strain>
    </source>
</reference>
<dbReference type="InterPro" id="IPR017927">
    <property type="entry name" value="FAD-bd_FR_type"/>
</dbReference>
<dbReference type="Gene3D" id="2.40.30.10">
    <property type="entry name" value="Translation factors"/>
    <property type="match status" value="1"/>
</dbReference>
<dbReference type="Proteomes" id="UP000468388">
    <property type="component" value="Unassembled WGS sequence"/>
</dbReference>
<dbReference type="EMBL" id="WRXO01000005">
    <property type="protein sequence ID" value="MVT42734.1"/>
    <property type="molecule type" value="Genomic_DNA"/>
</dbReference>
<dbReference type="PRINTS" id="PR00371">
    <property type="entry name" value="FPNCR"/>
</dbReference>
<evidence type="ECO:0000259" key="1">
    <source>
        <dbReference type="PROSITE" id="PS51384"/>
    </source>
</evidence>
<sequence>MLEQWYNGYVTRIVQETPNTRRFWIQIREKDCFDFKPGQFVTLDLPIHEKKNKRWRSYSIASPPNGTNEIELVIVLLQGGAGTTYLFNEVKEGSELVLKGPLGSFTLPEQLDKELFLICTGTGIAPFRAMAHHIHTHGIPHQPVHLIYGCRQQCDLLYAEEMWQLQDQLSGFKYLPTLSQEDNSWTRHKGYVHLIYEELLALDKRPAYFFLCGWKEMIDEAKQRIMAMGYDRHDIHLELYG</sequence>
<keyword evidence="3" id="KW-1185">Reference proteome</keyword>
<dbReference type="Pfam" id="PF00175">
    <property type="entry name" value="NAD_binding_1"/>
    <property type="match status" value="1"/>
</dbReference>
<evidence type="ECO:0000313" key="3">
    <source>
        <dbReference type="Proteomes" id="UP000468388"/>
    </source>
</evidence>
<dbReference type="InterPro" id="IPR017938">
    <property type="entry name" value="Riboflavin_synthase-like_b-brl"/>
</dbReference>
<dbReference type="RefSeq" id="WP_157301341.1">
    <property type="nucleotide sequence ID" value="NZ_BAAAZB010000002.1"/>
</dbReference>
<dbReference type="Gene3D" id="3.40.50.80">
    <property type="entry name" value="Nucleotide-binding domain of ferredoxin-NADP reductase (FNR) module"/>
    <property type="match status" value="1"/>
</dbReference>
<comment type="caution">
    <text evidence="2">The sequence shown here is derived from an EMBL/GenBank/DDBJ whole genome shotgun (WGS) entry which is preliminary data.</text>
</comment>
<name>A0A6N8JCS8_9BACT</name>
<dbReference type="GO" id="GO:0016491">
    <property type="term" value="F:oxidoreductase activity"/>
    <property type="evidence" value="ECO:0007669"/>
    <property type="project" value="InterPro"/>
</dbReference>
<organism evidence="2 3">
    <name type="scientific">Chitinophaga oryziterrae</name>
    <dbReference type="NCBI Taxonomy" id="1031224"/>
    <lineage>
        <taxon>Bacteria</taxon>
        <taxon>Pseudomonadati</taxon>
        <taxon>Bacteroidota</taxon>
        <taxon>Chitinophagia</taxon>
        <taxon>Chitinophagales</taxon>
        <taxon>Chitinophagaceae</taxon>
        <taxon>Chitinophaga</taxon>
    </lineage>
</organism>
<dbReference type="InterPro" id="IPR001433">
    <property type="entry name" value="OxRdtase_FAD/NAD-bd"/>
</dbReference>
<dbReference type="InterPro" id="IPR039261">
    <property type="entry name" value="FNR_nucleotide-bd"/>
</dbReference>
<gene>
    <name evidence="2" type="ORF">GO495_19225</name>
</gene>